<dbReference type="Proteomes" id="UP000292884">
    <property type="component" value="Unassembled WGS sequence"/>
</dbReference>
<dbReference type="SMART" id="SM00354">
    <property type="entry name" value="HTH_LACI"/>
    <property type="match status" value="1"/>
</dbReference>
<dbReference type="Gene3D" id="1.10.260.40">
    <property type="entry name" value="lambda repressor-like DNA-binding domains"/>
    <property type="match status" value="1"/>
</dbReference>
<dbReference type="PROSITE" id="PS50932">
    <property type="entry name" value="HTH_LACI_2"/>
    <property type="match status" value="1"/>
</dbReference>
<evidence type="ECO:0000256" key="1">
    <source>
        <dbReference type="ARBA" id="ARBA00023015"/>
    </source>
</evidence>
<evidence type="ECO:0000256" key="3">
    <source>
        <dbReference type="ARBA" id="ARBA00023163"/>
    </source>
</evidence>
<dbReference type="InterPro" id="IPR001761">
    <property type="entry name" value="Peripla_BP/Lac1_sug-bd_dom"/>
</dbReference>
<dbReference type="SUPFAM" id="SSF53822">
    <property type="entry name" value="Periplasmic binding protein-like I"/>
    <property type="match status" value="1"/>
</dbReference>
<protein>
    <submittedName>
        <fullName evidence="5">LacI family transcriptional regulator</fullName>
    </submittedName>
</protein>
<evidence type="ECO:0000313" key="6">
    <source>
        <dbReference type="Proteomes" id="UP000292884"/>
    </source>
</evidence>
<dbReference type="InterPro" id="IPR010982">
    <property type="entry name" value="Lambda_DNA-bd_dom_sf"/>
</dbReference>
<name>A0A4R0N504_9SPHI</name>
<dbReference type="Gene3D" id="3.40.50.2300">
    <property type="match status" value="2"/>
</dbReference>
<dbReference type="InterPro" id="IPR028082">
    <property type="entry name" value="Peripla_BP_I"/>
</dbReference>
<proteinExistence type="predicted"/>
<sequence>MKKLTTIYDIASALGITVSTVSRALRDFPGTSESTRKTVVDMAAKLDYRPNKLASALKSGKTYIIGIIVPSIEAHFFASIIHSIEDELKESGYSIIVCQSSESRSKEVKGLNTLLETQVDGIMASLALETTDDVSHFQEVINQNKPLILFDRVHDSLKVPTVTINDFRAGFLAASHLIEKGYKRIAFVTTSHKIKIFGERLEGYKQALRMNNMAIYQEDIILGGLSIKDGRFGVSKLLRNENRPDAIIAGDDFTALGVARKLREAGLEPPIIGVMGFANEVFSSYVSPSLSTVDQHPDLIGKECVKLFLEMIKQANPYDKLTQIIVEPTIVDRQSTRSYLEQKVV</sequence>
<comment type="caution">
    <text evidence="5">The sequence shown here is derived from an EMBL/GenBank/DDBJ whole genome shotgun (WGS) entry which is preliminary data.</text>
</comment>
<dbReference type="CDD" id="cd01392">
    <property type="entry name" value="HTH_LacI"/>
    <property type="match status" value="1"/>
</dbReference>
<keyword evidence="1" id="KW-0805">Transcription regulation</keyword>
<evidence type="ECO:0000256" key="2">
    <source>
        <dbReference type="ARBA" id="ARBA00023125"/>
    </source>
</evidence>
<organism evidence="5 6">
    <name type="scientific">Pedobacter frigiditerrae</name>
    <dbReference type="NCBI Taxonomy" id="2530452"/>
    <lineage>
        <taxon>Bacteria</taxon>
        <taxon>Pseudomonadati</taxon>
        <taxon>Bacteroidota</taxon>
        <taxon>Sphingobacteriia</taxon>
        <taxon>Sphingobacteriales</taxon>
        <taxon>Sphingobacteriaceae</taxon>
        <taxon>Pedobacter</taxon>
    </lineage>
</organism>
<dbReference type="EMBL" id="SJSK01000001">
    <property type="protein sequence ID" value="TCC93652.1"/>
    <property type="molecule type" value="Genomic_DNA"/>
</dbReference>
<reference evidence="5 6" key="1">
    <citation type="submission" date="2019-02" db="EMBL/GenBank/DDBJ databases">
        <title>Pedobacter sp. RP-1-13 sp. nov., isolated from Arctic soil.</title>
        <authorList>
            <person name="Dahal R.H."/>
        </authorList>
    </citation>
    <scope>NUCLEOTIDE SEQUENCE [LARGE SCALE GENOMIC DNA]</scope>
    <source>
        <strain evidence="5 6">RP-1-13</strain>
    </source>
</reference>
<dbReference type="Pfam" id="PF00356">
    <property type="entry name" value="LacI"/>
    <property type="match status" value="1"/>
</dbReference>
<keyword evidence="2" id="KW-0238">DNA-binding</keyword>
<gene>
    <name evidence="5" type="ORF">EZ428_02460</name>
</gene>
<dbReference type="GO" id="GO:0000976">
    <property type="term" value="F:transcription cis-regulatory region binding"/>
    <property type="evidence" value="ECO:0007669"/>
    <property type="project" value="TreeGrafter"/>
</dbReference>
<dbReference type="CDD" id="cd06267">
    <property type="entry name" value="PBP1_LacI_sugar_binding-like"/>
    <property type="match status" value="1"/>
</dbReference>
<evidence type="ECO:0000259" key="4">
    <source>
        <dbReference type="PROSITE" id="PS50932"/>
    </source>
</evidence>
<dbReference type="InterPro" id="IPR000843">
    <property type="entry name" value="HTH_LacI"/>
</dbReference>
<accession>A0A4R0N504</accession>
<dbReference type="SUPFAM" id="SSF47413">
    <property type="entry name" value="lambda repressor-like DNA-binding domains"/>
    <property type="match status" value="1"/>
</dbReference>
<dbReference type="OrthoDB" id="9803256at2"/>
<dbReference type="Pfam" id="PF00532">
    <property type="entry name" value="Peripla_BP_1"/>
    <property type="match status" value="1"/>
</dbReference>
<dbReference type="PANTHER" id="PTHR30146">
    <property type="entry name" value="LACI-RELATED TRANSCRIPTIONAL REPRESSOR"/>
    <property type="match status" value="1"/>
</dbReference>
<evidence type="ECO:0000313" key="5">
    <source>
        <dbReference type="EMBL" id="TCC93652.1"/>
    </source>
</evidence>
<dbReference type="RefSeq" id="WP_131551518.1">
    <property type="nucleotide sequence ID" value="NZ_SJSK01000001.1"/>
</dbReference>
<dbReference type="GO" id="GO:0003700">
    <property type="term" value="F:DNA-binding transcription factor activity"/>
    <property type="evidence" value="ECO:0007669"/>
    <property type="project" value="TreeGrafter"/>
</dbReference>
<keyword evidence="6" id="KW-1185">Reference proteome</keyword>
<feature type="domain" description="HTH lacI-type" evidence="4">
    <location>
        <begin position="5"/>
        <end position="59"/>
    </location>
</feature>
<dbReference type="AlphaFoldDB" id="A0A4R0N504"/>
<dbReference type="PANTHER" id="PTHR30146:SF109">
    <property type="entry name" value="HTH-TYPE TRANSCRIPTIONAL REGULATOR GALS"/>
    <property type="match status" value="1"/>
</dbReference>
<keyword evidence="3" id="KW-0804">Transcription</keyword>